<protein>
    <submittedName>
        <fullName evidence="2">Attachment p12 family protein</fullName>
    </submittedName>
</protein>
<dbReference type="Proteomes" id="UP000248584">
    <property type="component" value="Unassembled WGS sequence"/>
</dbReference>
<organism evidence="2 3">
    <name type="scientific">Nonlabens dokdonensis</name>
    <dbReference type="NCBI Taxonomy" id="328515"/>
    <lineage>
        <taxon>Bacteria</taxon>
        <taxon>Pseudomonadati</taxon>
        <taxon>Bacteroidota</taxon>
        <taxon>Flavobacteriia</taxon>
        <taxon>Flavobacteriales</taxon>
        <taxon>Flavobacteriaceae</taxon>
        <taxon>Nonlabens</taxon>
    </lineage>
</organism>
<keyword evidence="3" id="KW-1185">Reference proteome</keyword>
<dbReference type="EMBL" id="QKZR01000001">
    <property type="protein sequence ID" value="PZX44048.1"/>
    <property type="molecule type" value="Genomic_DNA"/>
</dbReference>
<comment type="caution">
    <text evidence="2">The sequence shown here is derived from an EMBL/GenBank/DDBJ whole genome shotgun (WGS) entry which is preliminary data.</text>
</comment>
<reference evidence="2 3" key="1">
    <citation type="submission" date="2018-06" db="EMBL/GenBank/DDBJ databases">
        <title>Genomic Encyclopedia of Archaeal and Bacterial Type Strains, Phase II (KMG-II): from individual species to whole genera.</title>
        <authorList>
            <person name="Goeker M."/>
        </authorList>
    </citation>
    <scope>NUCLEOTIDE SEQUENCE [LARGE SCALE GENOMIC DNA]</scope>
    <source>
        <strain evidence="2 3">DSM 17205</strain>
    </source>
</reference>
<evidence type="ECO:0000313" key="3">
    <source>
        <dbReference type="Proteomes" id="UP000248584"/>
    </source>
</evidence>
<evidence type="ECO:0000313" key="2">
    <source>
        <dbReference type="EMBL" id="PZX44048.1"/>
    </source>
</evidence>
<dbReference type="Pfam" id="PF12669">
    <property type="entry name" value="FeoB_associated"/>
    <property type="match status" value="1"/>
</dbReference>
<evidence type="ECO:0000256" key="1">
    <source>
        <dbReference type="SAM" id="Phobius"/>
    </source>
</evidence>
<gene>
    <name evidence="2" type="ORF">LX97_01056</name>
</gene>
<proteinExistence type="predicted"/>
<keyword evidence="1" id="KW-0472">Membrane</keyword>
<keyword evidence="1" id="KW-0812">Transmembrane</keyword>
<name>A0ABX5Q1V9_9FLAO</name>
<feature type="transmembrane region" description="Helical" evidence="1">
    <location>
        <begin position="6"/>
        <end position="25"/>
    </location>
</feature>
<keyword evidence="1" id="KW-1133">Transmembrane helix</keyword>
<accession>A0ABX5Q1V9</accession>
<sequence>MYIAQTILVVLIAVIALVWLLRKFIFPNKYNSSNCGDGDCGCH</sequence>